<dbReference type="RefSeq" id="WP_110290115.1">
    <property type="nucleotide sequence ID" value="NZ_QICS01000001.1"/>
</dbReference>
<evidence type="ECO:0000313" key="3">
    <source>
        <dbReference type="Proteomes" id="UP000247523"/>
    </source>
</evidence>
<feature type="transmembrane region" description="Helical" evidence="1">
    <location>
        <begin position="39"/>
        <end position="58"/>
    </location>
</feature>
<accession>A0A318EXD3</accession>
<keyword evidence="1" id="KW-0812">Transmembrane</keyword>
<comment type="caution">
    <text evidence="2">The sequence shown here is derived from an EMBL/GenBank/DDBJ whole genome shotgun (WGS) entry which is preliminary data.</text>
</comment>
<name>A0A318EXD3_9FIRM</name>
<dbReference type="EMBL" id="QICS01000001">
    <property type="protein sequence ID" value="PXV95714.1"/>
    <property type="molecule type" value="Genomic_DNA"/>
</dbReference>
<organism evidence="2 3">
    <name type="scientific">Lachnotalea glycerini</name>
    <dbReference type="NCBI Taxonomy" id="1763509"/>
    <lineage>
        <taxon>Bacteria</taxon>
        <taxon>Bacillati</taxon>
        <taxon>Bacillota</taxon>
        <taxon>Clostridia</taxon>
        <taxon>Lachnospirales</taxon>
        <taxon>Lachnospiraceae</taxon>
        <taxon>Lachnotalea</taxon>
    </lineage>
</organism>
<evidence type="ECO:0000313" key="2">
    <source>
        <dbReference type="EMBL" id="PXV95714.1"/>
    </source>
</evidence>
<protein>
    <submittedName>
        <fullName evidence="2">Uncharacterized protein</fullName>
    </submittedName>
</protein>
<evidence type="ECO:0000256" key="1">
    <source>
        <dbReference type="SAM" id="Phobius"/>
    </source>
</evidence>
<proteinExistence type="predicted"/>
<keyword evidence="1" id="KW-0472">Membrane</keyword>
<dbReference type="AlphaFoldDB" id="A0A318EXD3"/>
<reference evidence="2 3" key="1">
    <citation type="submission" date="2018-05" db="EMBL/GenBank/DDBJ databases">
        <title>Genomic Encyclopedia of Type Strains, Phase IV (KMG-IV): sequencing the most valuable type-strain genomes for metagenomic binning, comparative biology and taxonomic classification.</title>
        <authorList>
            <person name="Goeker M."/>
        </authorList>
    </citation>
    <scope>NUCLEOTIDE SEQUENCE [LARGE SCALE GENOMIC DNA]</scope>
    <source>
        <strain evidence="2 3">DSM 28816</strain>
    </source>
</reference>
<keyword evidence="1" id="KW-1133">Transmembrane helix</keyword>
<sequence length="379" mass="44776">MIYYIYIIMEMMLLGLGLGQSDFFINLGFLGFVLSMMGISLLNIILIINIGNIFRYIYSVKKHISYFPLYLCPFIITSISEKHIKIKYIGIKKDFFRVILPKEIIEDIFTSNDNHDIKNDRIVLIKKSIQIQIVGRYLGIIVITLVEAITLHSISICMYGIGLIVIQRALSDWSSIDYYVGEAWIQKSFDKPSDKFIDYCASQISYHDTEYNVLYKVYQENLLSRDNLFSIDWCSYNLMHMYILEYSKKIVFTQEFITHLQHQINQIDSIQVSSYQWYGFVTNLYWEILTNRENTVKSFISIIESVKNSYEIVPVKIRRILPLKIFDWYLDLAKCHKIGRKNSGKPKYRILMRDSLCVISAEYFSCYRKFEQEIEKEMS</sequence>
<gene>
    <name evidence="2" type="ORF">C8E03_101344</name>
</gene>
<dbReference type="Proteomes" id="UP000247523">
    <property type="component" value="Unassembled WGS sequence"/>
</dbReference>
<feature type="transmembrane region" description="Helical" evidence="1">
    <location>
        <begin position="137"/>
        <end position="166"/>
    </location>
</feature>